<proteinExistence type="predicted"/>
<dbReference type="Gene3D" id="3.60.21.10">
    <property type="match status" value="2"/>
</dbReference>
<dbReference type="GO" id="GO:0019867">
    <property type="term" value="C:outer membrane"/>
    <property type="evidence" value="ECO:0007669"/>
    <property type="project" value="InterPro"/>
</dbReference>
<evidence type="ECO:0000256" key="4">
    <source>
        <dbReference type="ARBA" id="ARBA00023136"/>
    </source>
</evidence>
<dbReference type="Pfam" id="PF01103">
    <property type="entry name" value="Omp85"/>
    <property type="match status" value="1"/>
</dbReference>
<accession>A0A1M5DET6</accession>
<feature type="domain" description="Bacterial surface antigen (D15)" evidence="5">
    <location>
        <begin position="976"/>
        <end position="1177"/>
    </location>
</feature>
<dbReference type="InterPro" id="IPR000184">
    <property type="entry name" value="Bac_surfAg_D15"/>
</dbReference>
<dbReference type="GO" id="GO:0016787">
    <property type="term" value="F:hydrolase activity"/>
    <property type="evidence" value="ECO:0007669"/>
    <property type="project" value="UniProtKB-KW"/>
</dbReference>
<sequence>MIMMRVCILWLLFFTGHNLWAQEDSIRQRIFLIGDGGELHNGKQVVVDWLQKNVDWNDPLNSAVYLGDNIYPLGLPMEGESGYLYYKKIIDSQIDLVRNKKSRAFFVMGNHDWANGKLVGWQRALNQINYINGLEQPNIQAQPTGGCPGPIPIELNEQVVLVMMDSEWFLYLHDKPGPGSNCSSKTVDEFAIELQEIAAAHPNQLMIVVMHHPMYSHGTHGGDYTWKEHLFPLTAINPNLWIPLPILGSVYPITRGVFGNVQDLKHPLYQNMIETVERVLQSHPNAMAVAGHEHNLQLIEKDSVHYIVSGSGAKLTRLSEKGKQGKLLYSDLNFGFAMLEVRKSGKVEVRYYNINSKDMSDPNFVKALKPIQTVPEQVSKDSIPVLPQSLVVTANPRLKGNPLRNFFMGKNYRTEWTTPVEVDVLNMGTEQGGLKPVRQGGGKQTRSLRLETKEGRDWILRTIEKFPEAAIPPDLRTPFTKQVLEQGISASYPFAPLSIAPLAQAAGLPVIRRKLVYIPDDPRLGRFRSTFRNTLAVLEERQPANVAKVYNTDELVTRLAKDNDDHVDQRQVLKARLLDNFIMDFDRHEDQWQWATRDTGKGKIYYAIPRDHDQAFYTNQGLVPKLAKKPWFAPELQGFSAKADNIKTFNKPARNFDRFFLNELDWMVWERQIDTFLNAMTNEVLRTAVQRQPNATEGASADKIRLTLEQRRRFFKNDMQAYYRFISKEVNIVGTNQRELFLIHKTDSGFVDVHVYKIDKQGQRSSQIYQRLFDPSVTHELRIFGLEDSDSFQVSGGRSPILIRIVGGPGEDRFLAAGNEGRKVIVHDVNFEANRFEGDTALFSQHVTTNPQQNLYNRLFYKYDYFNPGISVGYNIDDGIFLGARAEVVKQGFRKEPYASRHLLVARRALKTASTQFKWESDFTGVWNAHDLLVRADVRAPVNVTNFFGIGNNTAFNKSEPGRERFYRVRYDFADASVLLRRQLQSWFRVYYGPSYQYFRMDRRQNQDHFVDRYFRDGNGNDLNKFFEPHHYLGAAVGMNINSQNNRVIPTRGLVFNLQARPLFGLNSVSTNQAQFTGDMRIFASFEKQARLVYAFRLGGGINAGKYAFQQAQYLSGMENLRGYRRDRFAGRSMLYNNLELRLKIADFNTYLFPGQIGAFVFNDVGRVWADGEASGRWHVGNGIGIYISPIKRWVVTGSLTRSKEEKLLPMVQFGFFF</sequence>
<keyword evidence="3" id="KW-0378">Hydrolase</keyword>
<gene>
    <name evidence="6" type="ORF">SAMN05444008_110198</name>
</gene>
<keyword evidence="2" id="KW-0732">Signal</keyword>
<dbReference type="PANTHER" id="PTHR10161:SF14">
    <property type="entry name" value="TARTRATE-RESISTANT ACID PHOSPHATASE TYPE 5"/>
    <property type="match status" value="1"/>
</dbReference>
<evidence type="ECO:0000256" key="1">
    <source>
        <dbReference type="ARBA" id="ARBA00004370"/>
    </source>
</evidence>
<dbReference type="InterPro" id="IPR051558">
    <property type="entry name" value="Metallophosphoesterase_PAP"/>
</dbReference>
<dbReference type="STRING" id="1302690.BUE76_20485"/>
<dbReference type="Gene3D" id="2.40.160.50">
    <property type="entry name" value="membrane protein fhac: a member of the omp85/tpsb transporter family"/>
    <property type="match status" value="1"/>
</dbReference>
<evidence type="ECO:0000313" key="6">
    <source>
        <dbReference type="EMBL" id="SHF65391.1"/>
    </source>
</evidence>
<comment type="subcellular location">
    <subcellularLocation>
        <location evidence="1">Membrane</location>
    </subcellularLocation>
</comment>
<dbReference type="Proteomes" id="UP000184368">
    <property type="component" value="Unassembled WGS sequence"/>
</dbReference>
<dbReference type="EMBL" id="FQUO01000010">
    <property type="protein sequence ID" value="SHF65391.1"/>
    <property type="molecule type" value="Genomic_DNA"/>
</dbReference>
<evidence type="ECO:0000256" key="2">
    <source>
        <dbReference type="ARBA" id="ARBA00022729"/>
    </source>
</evidence>
<protein>
    <submittedName>
        <fullName evidence="6">Calcineurin-like phosphoesterase</fullName>
    </submittedName>
</protein>
<keyword evidence="4" id="KW-0472">Membrane</keyword>
<evidence type="ECO:0000313" key="7">
    <source>
        <dbReference type="Proteomes" id="UP000184368"/>
    </source>
</evidence>
<organism evidence="6 7">
    <name type="scientific">Cnuella takakiae</name>
    <dbReference type="NCBI Taxonomy" id="1302690"/>
    <lineage>
        <taxon>Bacteria</taxon>
        <taxon>Pseudomonadati</taxon>
        <taxon>Bacteroidota</taxon>
        <taxon>Chitinophagia</taxon>
        <taxon>Chitinophagales</taxon>
        <taxon>Chitinophagaceae</taxon>
        <taxon>Cnuella</taxon>
    </lineage>
</organism>
<dbReference type="PANTHER" id="PTHR10161">
    <property type="entry name" value="TARTRATE-RESISTANT ACID PHOSPHATASE TYPE 5"/>
    <property type="match status" value="1"/>
</dbReference>
<dbReference type="InterPro" id="IPR029052">
    <property type="entry name" value="Metallo-depent_PP-like"/>
</dbReference>
<dbReference type="SUPFAM" id="SSF56300">
    <property type="entry name" value="Metallo-dependent phosphatases"/>
    <property type="match status" value="1"/>
</dbReference>
<dbReference type="AlphaFoldDB" id="A0A1M5DET6"/>
<keyword evidence="7" id="KW-1185">Reference proteome</keyword>
<evidence type="ECO:0000259" key="5">
    <source>
        <dbReference type="Pfam" id="PF01103"/>
    </source>
</evidence>
<reference evidence="6 7" key="1">
    <citation type="submission" date="2016-11" db="EMBL/GenBank/DDBJ databases">
        <authorList>
            <person name="Jaros S."/>
            <person name="Januszkiewicz K."/>
            <person name="Wedrychowicz H."/>
        </authorList>
    </citation>
    <scope>NUCLEOTIDE SEQUENCE [LARGE SCALE GENOMIC DNA]</scope>
    <source>
        <strain evidence="6 7">DSM 26897</strain>
    </source>
</reference>
<name>A0A1M5DET6_9BACT</name>
<evidence type="ECO:0000256" key="3">
    <source>
        <dbReference type="ARBA" id="ARBA00022801"/>
    </source>
</evidence>